<proteinExistence type="predicted"/>
<sequence>MGLLEYTFGTGDGDPSVWLSEADLDLGDPGAPDAVVLDFDGDGLLDDALWDSDGDGRADRSVLDAGEPSARYFTDPTGLGTWEAECAPPGVADERGIDTDGDGVADAALEPPGPGGGHWSMLVDEGGDGAMDVRLSDTDGDGRLDTVTRPAGSASARKAEVGDER</sequence>
<reference evidence="2 3" key="1">
    <citation type="submission" date="2019-06" db="EMBL/GenBank/DDBJ databases">
        <title>Rhodococcus spaelei sp. nov., isolated from a cave.</title>
        <authorList>
            <person name="Lee S.D."/>
        </authorList>
    </citation>
    <scope>NUCLEOTIDE SEQUENCE [LARGE SCALE GENOMIC DNA]</scope>
    <source>
        <strain evidence="2 3">C9-5</strain>
    </source>
</reference>
<evidence type="ECO:0000256" key="1">
    <source>
        <dbReference type="SAM" id="MobiDB-lite"/>
    </source>
</evidence>
<feature type="compositionally biased region" description="Basic and acidic residues" evidence="1">
    <location>
        <begin position="134"/>
        <end position="146"/>
    </location>
</feature>
<dbReference type="AlphaFoldDB" id="A0A541BQT4"/>
<protein>
    <recommendedName>
        <fullName evidence="4">Pullulanase</fullName>
    </recommendedName>
</protein>
<gene>
    <name evidence="2" type="ORF">FK531_00795</name>
</gene>
<evidence type="ECO:0000313" key="3">
    <source>
        <dbReference type="Proteomes" id="UP000316256"/>
    </source>
</evidence>
<name>A0A541BQT4_9NOCA</name>
<dbReference type="EMBL" id="VIGH01000001">
    <property type="protein sequence ID" value="TQF74675.1"/>
    <property type="molecule type" value="Genomic_DNA"/>
</dbReference>
<keyword evidence="3" id="KW-1185">Reference proteome</keyword>
<comment type="caution">
    <text evidence="2">The sequence shown here is derived from an EMBL/GenBank/DDBJ whole genome shotgun (WGS) entry which is preliminary data.</text>
</comment>
<dbReference type="Proteomes" id="UP000316256">
    <property type="component" value="Unassembled WGS sequence"/>
</dbReference>
<accession>A0A541BQT4</accession>
<evidence type="ECO:0008006" key="4">
    <source>
        <dbReference type="Google" id="ProtNLM"/>
    </source>
</evidence>
<dbReference type="SUPFAM" id="SSF69318">
    <property type="entry name" value="Integrin alpha N-terminal domain"/>
    <property type="match status" value="1"/>
</dbReference>
<feature type="region of interest" description="Disordered" evidence="1">
    <location>
        <begin position="125"/>
        <end position="165"/>
    </location>
</feature>
<dbReference type="OrthoDB" id="3700985at2"/>
<organism evidence="2 3">
    <name type="scientific">Rhodococcus spelaei</name>
    <dbReference type="NCBI Taxonomy" id="2546320"/>
    <lineage>
        <taxon>Bacteria</taxon>
        <taxon>Bacillati</taxon>
        <taxon>Actinomycetota</taxon>
        <taxon>Actinomycetes</taxon>
        <taxon>Mycobacteriales</taxon>
        <taxon>Nocardiaceae</taxon>
        <taxon>Rhodococcus</taxon>
    </lineage>
</organism>
<evidence type="ECO:0000313" key="2">
    <source>
        <dbReference type="EMBL" id="TQF74675.1"/>
    </source>
</evidence>
<dbReference type="InterPro" id="IPR028994">
    <property type="entry name" value="Integrin_alpha_N"/>
</dbReference>